<sequence length="118" mass="11869">MRDTERGAITVEAAIALSALTLVVLAALGSLGAVAAAVRCQDAARELARLAARGDVERAHAVATTAAPPGAEWQLSTTGDEIRVTVSAAPLPLLPLRISGSALALREPGAGTAEEPPP</sequence>
<keyword evidence="2" id="KW-1185">Reference proteome</keyword>
<organism evidence="1 2">
    <name type="scientific">Pseudonocardia xishanensis</name>
    <dbReference type="NCBI Taxonomy" id="630995"/>
    <lineage>
        <taxon>Bacteria</taxon>
        <taxon>Bacillati</taxon>
        <taxon>Actinomycetota</taxon>
        <taxon>Actinomycetes</taxon>
        <taxon>Pseudonocardiales</taxon>
        <taxon>Pseudonocardiaceae</taxon>
        <taxon>Pseudonocardia</taxon>
    </lineage>
</organism>
<proteinExistence type="predicted"/>
<gene>
    <name evidence="1" type="ORF">GCM10023175_20030</name>
</gene>
<evidence type="ECO:0000313" key="1">
    <source>
        <dbReference type="EMBL" id="GAA4543372.1"/>
    </source>
</evidence>
<dbReference type="NCBIfam" id="NF041390">
    <property type="entry name" value="TadE_Rv3655c"/>
    <property type="match status" value="1"/>
</dbReference>
<protein>
    <submittedName>
        <fullName evidence="1">TadE family type IV pilus minor pilin</fullName>
    </submittedName>
</protein>
<dbReference type="Proteomes" id="UP001501598">
    <property type="component" value="Unassembled WGS sequence"/>
</dbReference>
<comment type="caution">
    <text evidence="1">The sequence shown here is derived from an EMBL/GenBank/DDBJ whole genome shotgun (WGS) entry which is preliminary data.</text>
</comment>
<reference evidence="2" key="1">
    <citation type="journal article" date="2019" name="Int. J. Syst. Evol. Microbiol.">
        <title>The Global Catalogue of Microorganisms (GCM) 10K type strain sequencing project: providing services to taxonomists for standard genome sequencing and annotation.</title>
        <authorList>
            <consortium name="The Broad Institute Genomics Platform"/>
            <consortium name="The Broad Institute Genome Sequencing Center for Infectious Disease"/>
            <person name="Wu L."/>
            <person name="Ma J."/>
        </authorList>
    </citation>
    <scope>NUCLEOTIDE SEQUENCE [LARGE SCALE GENOMIC DNA]</scope>
    <source>
        <strain evidence="2">JCM 17906</strain>
    </source>
</reference>
<accession>A0ABP8RPH5</accession>
<dbReference type="InterPro" id="IPR049790">
    <property type="entry name" value="Rv3655c/TadE"/>
</dbReference>
<evidence type="ECO:0000313" key="2">
    <source>
        <dbReference type="Proteomes" id="UP001501598"/>
    </source>
</evidence>
<name>A0ABP8RPH5_9PSEU</name>
<dbReference type="EMBL" id="BAABGT010000027">
    <property type="protein sequence ID" value="GAA4543372.1"/>
    <property type="molecule type" value="Genomic_DNA"/>
</dbReference>
<dbReference type="RefSeq" id="WP_345415007.1">
    <property type="nucleotide sequence ID" value="NZ_BAABGT010000027.1"/>
</dbReference>